<gene>
    <name evidence="1" type="ORF">SVIM_LOCUS205134</name>
</gene>
<dbReference type="AlphaFoldDB" id="A0A6N2LBD1"/>
<accession>A0A6N2LBD1</accession>
<name>A0A6N2LBD1_SALVM</name>
<sequence length="241" mass="26090">MIIITAHGSGVLGAKKLPWRQPGIFNRLRQFESLVFLFIQTANMSGDTNQATLNSTILFYNKGLKVYKSCMILETSKQLRLPGTGCRTSPSYTGGSSTTASSDAASDFSSRRILFSDVCFSRLSLSVALCFDEGDDRSVIDSATVDGEGGGSSESLGGLVEFDKLLGESKALPAFCCSIIFCKYLACSSIRNCRVLCTCVKNIGMKNKISQGGRSKICVRCMSTEILKTNPYTTKNIDLLI</sequence>
<protein>
    <submittedName>
        <fullName evidence="1">Uncharacterized protein</fullName>
    </submittedName>
</protein>
<organism evidence="1">
    <name type="scientific">Salix viminalis</name>
    <name type="common">Common osier</name>
    <name type="synonym">Basket willow</name>
    <dbReference type="NCBI Taxonomy" id="40686"/>
    <lineage>
        <taxon>Eukaryota</taxon>
        <taxon>Viridiplantae</taxon>
        <taxon>Streptophyta</taxon>
        <taxon>Embryophyta</taxon>
        <taxon>Tracheophyta</taxon>
        <taxon>Spermatophyta</taxon>
        <taxon>Magnoliopsida</taxon>
        <taxon>eudicotyledons</taxon>
        <taxon>Gunneridae</taxon>
        <taxon>Pentapetalae</taxon>
        <taxon>rosids</taxon>
        <taxon>fabids</taxon>
        <taxon>Malpighiales</taxon>
        <taxon>Salicaceae</taxon>
        <taxon>Saliceae</taxon>
        <taxon>Salix</taxon>
    </lineage>
</organism>
<evidence type="ECO:0000313" key="1">
    <source>
        <dbReference type="EMBL" id="VFU38090.1"/>
    </source>
</evidence>
<reference evidence="1" key="1">
    <citation type="submission" date="2019-03" db="EMBL/GenBank/DDBJ databases">
        <authorList>
            <person name="Mank J."/>
            <person name="Almeida P."/>
        </authorList>
    </citation>
    <scope>NUCLEOTIDE SEQUENCE</scope>
    <source>
        <strain evidence="1">78183</strain>
    </source>
</reference>
<dbReference type="EMBL" id="CAADRP010001335">
    <property type="protein sequence ID" value="VFU38090.1"/>
    <property type="molecule type" value="Genomic_DNA"/>
</dbReference>
<proteinExistence type="predicted"/>